<feature type="compositionally biased region" description="Basic residues" evidence="3">
    <location>
        <begin position="84"/>
        <end position="96"/>
    </location>
</feature>
<reference evidence="6 7" key="1">
    <citation type="journal article" date="2019" name="Sci. Rep.">
        <title>A high-quality genome of Eragrostis curvula grass provides insights into Poaceae evolution and supports new strategies to enhance forage quality.</title>
        <authorList>
            <person name="Carballo J."/>
            <person name="Santos B.A.C.M."/>
            <person name="Zappacosta D."/>
            <person name="Garbus I."/>
            <person name="Selva J.P."/>
            <person name="Gallo C.A."/>
            <person name="Diaz A."/>
            <person name="Albertini E."/>
            <person name="Caccamo M."/>
            <person name="Echenique V."/>
        </authorList>
    </citation>
    <scope>NUCLEOTIDE SEQUENCE [LARGE SCALE GENOMIC DNA]</scope>
    <source>
        <strain evidence="7">cv. Victoria</strain>
        <tissue evidence="6">Leaf</tissue>
    </source>
</reference>
<evidence type="ECO:0000313" key="6">
    <source>
        <dbReference type="EMBL" id="TVU16153.1"/>
    </source>
</evidence>
<comment type="function">
    <text evidence="1">Probably involved in translation.</text>
</comment>
<dbReference type="Gramene" id="TVU16153">
    <property type="protein sequence ID" value="TVU16153"/>
    <property type="gene ID" value="EJB05_39704"/>
</dbReference>
<dbReference type="OrthoDB" id="4206278at2759"/>
<feature type="compositionally biased region" description="Low complexity" evidence="3">
    <location>
        <begin position="377"/>
        <end position="386"/>
    </location>
</feature>
<dbReference type="InterPro" id="IPR000095">
    <property type="entry name" value="CRIB_dom"/>
</dbReference>
<feature type="compositionally biased region" description="Polar residues" evidence="3">
    <location>
        <begin position="331"/>
        <end position="344"/>
    </location>
</feature>
<dbReference type="SUPFAM" id="SSF55159">
    <property type="entry name" value="eIF1-like"/>
    <property type="match status" value="1"/>
</dbReference>
<evidence type="ECO:0000259" key="5">
    <source>
        <dbReference type="PROSITE" id="PS50296"/>
    </source>
</evidence>
<dbReference type="GO" id="GO:0003743">
    <property type="term" value="F:translation initiation factor activity"/>
    <property type="evidence" value="ECO:0007669"/>
    <property type="project" value="InterPro"/>
</dbReference>
<feature type="non-terminal residue" evidence="6">
    <location>
        <position position="1"/>
    </location>
</feature>
<dbReference type="FunFam" id="3.90.810.10:FF:000029">
    <property type="entry name" value="Elongation factor Ts, mitochondrial"/>
    <property type="match status" value="1"/>
</dbReference>
<feature type="region of interest" description="Disordered" evidence="3">
    <location>
        <begin position="323"/>
        <end position="393"/>
    </location>
</feature>
<dbReference type="Gene3D" id="3.30.780.10">
    <property type="entry name" value="SUI1-like domain"/>
    <property type="match status" value="1"/>
</dbReference>
<name>A0A5J9TXP8_9POAL</name>
<feature type="compositionally biased region" description="Low complexity" evidence="3">
    <location>
        <begin position="74"/>
        <end position="83"/>
    </location>
</feature>
<keyword evidence="7" id="KW-1185">Reference proteome</keyword>
<feature type="domain" description="CRIB" evidence="4">
    <location>
        <begin position="271"/>
        <end position="284"/>
    </location>
</feature>
<dbReference type="EMBL" id="RWGY01000031">
    <property type="protein sequence ID" value="TVU16153.1"/>
    <property type="molecule type" value="Genomic_DNA"/>
</dbReference>
<dbReference type="SMART" id="SM00285">
    <property type="entry name" value="PBD"/>
    <property type="match status" value="1"/>
</dbReference>
<organism evidence="6 7">
    <name type="scientific">Eragrostis curvula</name>
    <name type="common">weeping love grass</name>
    <dbReference type="NCBI Taxonomy" id="38414"/>
    <lineage>
        <taxon>Eukaryota</taxon>
        <taxon>Viridiplantae</taxon>
        <taxon>Streptophyta</taxon>
        <taxon>Embryophyta</taxon>
        <taxon>Tracheophyta</taxon>
        <taxon>Spermatophyta</taxon>
        <taxon>Magnoliopsida</taxon>
        <taxon>Liliopsida</taxon>
        <taxon>Poales</taxon>
        <taxon>Poaceae</taxon>
        <taxon>PACMAD clade</taxon>
        <taxon>Chloridoideae</taxon>
        <taxon>Eragrostideae</taxon>
        <taxon>Eragrostidinae</taxon>
        <taxon>Eragrostis</taxon>
    </lineage>
</organism>
<evidence type="ECO:0000256" key="3">
    <source>
        <dbReference type="SAM" id="MobiDB-lite"/>
    </source>
</evidence>
<dbReference type="PANTHER" id="PTHR47846:SF5">
    <property type="entry name" value="CRIB DOMAIN-CONTAINING PROTEIN"/>
    <property type="match status" value="1"/>
</dbReference>
<feature type="region of interest" description="Disordered" evidence="3">
    <location>
        <begin position="1"/>
        <end position="108"/>
    </location>
</feature>
<dbReference type="CDD" id="cd00132">
    <property type="entry name" value="CRIB"/>
    <property type="match status" value="1"/>
</dbReference>
<dbReference type="Pfam" id="PF00786">
    <property type="entry name" value="PBD"/>
    <property type="match status" value="1"/>
</dbReference>
<dbReference type="InterPro" id="IPR036936">
    <property type="entry name" value="CRIB_dom_sf"/>
</dbReference>
<comment type="similarity">
    <text evidence="2">Belongs to the SUI1 family.</text>
</comment>
<proteinExistence type="inferred from homology"/>
<evidence type="ECO:0000256" key="2">
    <source>
        <dbReference type="ARBA" id="ARBA00005422"/>
    </source>
</evidence>
<dbReference type="AlphaFoldDB" id="A0A5J9TXP8"/>
<feature type="domain" description="SUI1" evidence="5">
    <location>
        <begin position="159"/>
        <end position="229"/>
    </location>
</feature>
<dbReference type="InterPro" id="IPR001950">
    <property type="entry name" value="SUI1"/>
</dbReference>
<dbReference type="Pfam" id="PF01253">
    <property type="entry name" value="SUI1"/>
    <property type="match status" value="1"/>
</dbReference>
<feature type="compositionally biased region" description="Polar residues" evidence="3">
    <location>
        <begin position="1"/>
        <end position="17"/>
    </location>
</feature>
<dbReference type="Proteomes" id="UP000324897">
    <property type="component" value="Unassembled WGS sequence"/>
</dbReference>
<sequence>MQSTKAITKTPAISSSKVPGARKAAAVSPSKLTTSTVAPPEFEEAATKVSPPEPKPLAGWGLQDFDEEEEEETGAVTKSAAAKKGGKGATKGKGRAPSKDKYLLSRPSQEADIEGEDLLFMSGDPTATTAGGFSDVPSSFDPFADAARAEDAAAPRDVVHLRVQQRNGRKSLTTVQGLCADFNYAKILRDLKRELCCSGVVVEDEELGKIIQLQGDHRKSVGAFIVKNGMARKDNGIVPLSATPPMAMKGIFKGLRVVSQIFTVKEREMEIGRPTDVKHVAHIGWGTSTGNASPSWMNDIVASSDLSSFRNFAASTGTSWASQDFDLQPRDASSSHEVSQNNGPQHDVAPCPDVPRPPRKMRRRKPKDGAPTRDSISSAPSAAAAPDTADGTQ</sequence>
<accession>A0A5J9TXP8</accession>
<dbReference type="PANTHER" id="PTHR47846">
    <property type="entry name" value="OS06G0681300 PROTEIN-RELATED"/>
    <property type="match status" value="1"/>
</dbReference>
<gene>
    <name evidence="6" type="ORF">EJB05_39704</name>
</gene>
<evidence type="ECO:0000313" key="7">
    <source>
        <dbReference type="Proteomes" id="UP000324897"/>
    </source>
</evidence>
<evidence type="ECO:0000259" key="4">
    <source>
        <dbReference type="PROSITE" id="PS50108"/>
    </source>
</evidence>
<dbReference type="PROSITE" id="PS50108">
    <property type="entry name" value="CRIB"/>
    <property type="match status" value="1"/>
</dbReference>
<feature type="compositionally biased region" description="Basic residues" evidence="3">
    <location>
        <begin position="357"/>
        <end position="366"/>
    </location>
</feature>
<dbReference type="PROSITE" id="PS50296">
    <property type="entry name" value="SUI1"/>
    <property type="match status" value="1"/>
</dbReference>
<dbReference type="InterPro" id="IPR005874">
    <property type="entry name" value="SUI1_euk"/>
</dbReference>
<dbReference type="Gene3D" id="3.90.810.10">
    <property type="entry name" value="CRIB domain"/>
    <property type="match status" value="1"/>
</dbReference>
<evidence type="ECO:0000256" key="1">
    <source>
        <dbReference type="ARBA" id="ARBA00003130"/>
    </source>
</evidence>
<dbReference type="CDD" id="cd11566">
    <property type="entry name" value="eIF1_SUI1"/>
    <property type="match status" value="1"/>
</dbReference>
<feature type="compositionally biased region" description="Acidic residues" evidence="3">
    <location>
        <begin position="64"/>
        <end position="73"/>
    </location>
</feature>
<evidence type="ECO:0008006" key="8">
    <source>
        <dbReference type="Google" id="ProtNLM"/>
    </source>
</evidence>
<dbReference type="InterPro" id="IPR036877">
    <property type="entry name" value="SUI1_dom_sf"/>
</dbReference>
<comment type="caution">
    <text evidence="6">The sequence shown here is derived from an EMBL/GenBank/DDBJ whole genome shotgun (WGS) entry which is preliminary data.</text>
</comment>
<protein>
    <recommendedName>
        <fullName evidence="8">CRIB domain-containing protein</fullName>
    </recommendedName>
</protein>